<evidence type="ECO:0000256" key="5">
    <source>
        <dbReference type="ARBA" id="ARBA00023136"/>
    </source>
</evidence>
<dbReference type="GO" id="GO:0044781">
    <property type="term" value="P:bacterial-type flagellum organization"/>
    <property type="evidence" value="ECO:0007669"/>
    <property type="project" value="InterPro"/>
</dbReference>
<dbReference type="GO" id="GO:0016020">
    <property type="term" value="C:membrane"/>
    <property type="evidence" value="ECO:0007669"/>
    <property type="project" value="InterPro"/>
</dbReference>
<keyword evidence="4" id="KW-1133">Transmembrane helix</keyword>
<evidence type="ECO:0000256" key="1">
    <source>
        <dbReference type="ARBA" id="ARBA00004236"/>
    </source>
</evidence>
<evidence type="ECO:0000313" key="7">
    <source>
        <dbReference type="Proteomes" id="UP000001476"/>
    </source>
</evidence>
<dbReference type="AlphaFoldDB" id="C4Z5H4"/>
<accession>C4Z5H4</accession>
<dbReference type="EMBL" id="CP001104">
    <property type="protein sequence ID" value="ACR71833.1"/>
    <property type="molecule type" value="Genomic_DNA"/>
</dbReference>
<evidence type="ECO:0000313" key="6">
    <source>
        <dbReference type="EMBL" id="ACR71833.1"/>
    </source>
</evidence>
<sequence>MLTLLVIFIFVLALTYFVTRWAGSMQKNKMAGSNIQILETMRVTNSKYIQIIKIGSKCFAVAVCKDTMTFLCEVNEDELAYSSDSRVINTEGFKTILEKFKKDKPDN</sequence>
<protein>
    <recommendedName>
        <fullName evidence="8">Flagellar biosynthetic protein FliO</fullName>
    </recommendedName>
</protein>
<keyword evidence="2" id="KW-1003">Cell membrane</keyword>
<dbReference type="eggNOG" id="ENOG503350C">
    <property type="taxonomic scope" value="Bacteria"/>
</dbReference>
<evidence type="ECO:0000256" key="4">
    <source>
        <dbReference type="ARBA" id="ARBA00022989"/>
    </source>
</evidence>
<keyword evidence="3" id="KW-0812">Transmembrane</keyword>
<dbReference type="Proteomes" id="UP000001476">
    <property type="component" value="Chromosome"/>
</dbReference>
<dbReference type="HOGENOM" id="CLU_152430_1_0_9"/>
<dbReference type="GeneID" id="41355563"/>
<evidence type="ECO:0000256" key="2">
    <source>
        <dbReference type="ARBA" id="ARBA00022475"/>
    </source>
</evidence>
<dbReference type="RefSeq" id="WP_012739069.1">
    <property type="nucleotide sequence ID" value="NC_012778.1"/>
</dbReference>
<organism evidence="6 7">
    <name type="scientific">Lachnospira eligens (strain ATCC 27750 / DSM 3376 / VPI C15-48 / C15-B4)</name>
    <name type="common">Eubacterium eligens</name>
    <dbReference type="NCBI Taxonomy" id="515620"/>
    <lineage>
        <taxon>Bacteria</taxon>
        <taxon>Bacillati</taxon>
        <taxon>Bacillota</taxon>
        <taxon>Clostridia</taxon>
        <taxon>Lachnospirales</taxon>
        <taxon>Lachnospiraceae</taxon>
        <taxon>Lachnospira</taxon>
    </lineage>
</organism>
<evidence type="ECO:0008006" key="8">
    <source>
        <dbReference type="Google" id="ProtNLM"/>
    </source>
</evidence>
<reference evidence="6 7" key="1">
    <citation type="journal article" date="2009" name="Proc. Natl. Acad. Sci. U.S.A.">
        <title>Characterizing a model human gut microbiota composed of members of its two dominant bacterial phyla.</title>
        <authorList>
            <person name="Mahowald M.A."/>
            <person name="Rey F.E."/>
            <person name="Seedorf H."/>
            <person name="Turnbaugh P.J."/>
            <person name="Fulton R.S."/>
            <person name="Wollam A."/>
            <person name="Shah N."/>
            <person name="Wang C."/>
            <person name="Magrini V."/>
            <person name="Wilson R.K."/>
            <person name="Cantarel B.L."/>
            <person name="Coutinho P.M."/>
            <person name="Henrissat B."/>
            <person name="Crock L.W."/>
            <person name="Russell A."/>
            <person name="Verberkmoes N.C."/>
            <person name="Hettich R.L."/>
            <person name="Gordon J.I."/>
        </authorList>
    </citation>
    <scope>NUCLEOTIDE SEQUENCE [LARGE SCALE GENOMIC DNA]</scope>
    <source>
        <strain evidence="7">ATCC 27750 / DSM 3376 / VPI C15-48 / C15-B4</strain>
    </source>
</reference>
<dbReference type="Pfam" id="PF04347">
    <property type="entry name" value="FliO"/>
    <property type="match status" value="1"/>
</dbReference>
<evidence type="ECO:0000256" key="3">
    <source>
        <dbReference type="ARBA" id="ARBA00022692"/>
    </source>
</evidence>
<dbReference type="InterPro" id="IPR022781">
    <property type="entry name" value="Flagellar_biosynth_FliO"/>
</dbReference>
<keyword evidence="7" id="KW-1185">Reference proteome</keyword>
<dbReference type="STRING" id="515620.EUBELI_00825"/>
<proteinExistence type="predicted"/>
<name>C4Z5H4_LACE2</name>
<keyword evidence="5" id="KW-0472">Membrane</keyword>
<comment type="subcellular location">
    <subcellularLocation>
        <location evidence="1">Cell membrane</location>
    </subcellularLocation>
</comment>
<dbReference type="KEGG" id="eel:EUBELI_00825"/>
<gene>
    <name evidence="6" type="ordered locus">EUBELI_00825</name>
</gene>